<dbReference type="EMBL" id="JBCEZU010000434">
    <property type="protein sequence ID" value="KAK9520011.1"/>
    <property type="molecule type" value="Genomic_DNA"/>
</dbReference>
<dbReference type="Proteomes" id="UP001488805">
    <property type="component" value="Unassembled WGS sequence"/>
</dbReference>
<evidence type="ECO:0000256" key="4">
    <source>
        <dbReference type="ARBA" id="ARBA00023098"/>
    </source>
</evidence>
<comment type="caution">
    <text evidence="6">The sequence shown here is derived from an EMBL/GenBank/DDBJ whole genome shotgun (WGS) entry which is preliminary data.</text>
</comment>
<protein>
    <recommendedName>
        <fullName evidence="5">LRAT domain-containing protein</fullName>
    </recommendedName>
</protein>
<dbReference type="AlphaFoldDB" id="A0AAW1EBJ1"/>
<organism evidence="6 7">
    <name type="scientific">Zoarces viviparus</name>
    <name type="common">Viviparous eelpout</name>
    <name type="synonym">Blennius viviparus</name>
    <dbReference type="NCBI Taxonomy" id="48416"/>
    <lineage>
        <taxon>Eukaryota</taxon>
        <taxon>Metazoa</taxon>
        <taxon>Chordata</taxon>
        <taxon>Craniata</taxon>
        <taxon>Vertebrata</taxon>
        <taxon>Euteleostomi</taxon>
        <taxon>Actinopterygii</taxon>
        <taxon>Neopterygii</taxon>
        <taxon>Teleostei</taxon>
        <taxon>Neoteleostei</taxon>
        <taxon>Acanthomorphata</taxon>
        <taxon>Eupercaria</taxon>
        <taxon>Perciformes</taxon>
        <taxon>Cottioidei</taxon>
        <taxon>Zoarcales</taxon>
        <taxon>Zoarcidae</taxon>
        <taxon>Zoarcinae</taxon>
        <taxon>Zoarces</taxon>
    </lineage>
</organism>
<evidence type="ECO:0000313" key="6">
    <source>
        <dbReference type="EMBL" id="KAK9520011.1"/>
    </source>
</evidence>
<dbReference type="PANTHER" id="PTHR13943">
    <property type="entry name" value="HRAS-LIKE SUPPRESSOR - RELATED"/>
    <property type="match status" value="1"/>
</dbReference>
<dbReference type="PROSITE" id="PS51934">
    <property type="entry name" value="LRAT"/>
    <property type="match status" value="1"/>
</dbReference>
<comment type="similarity">
    <text evidence="1">Belongs to the H-rev107 family.</text>
</comment>
<evidence type="ECO:0000256" key="1">
    <source>
        <dbReference type="ARBA" id="ARBA00007824"/>
    </source>
</evidence>
<keyword evidence="7" id="KW-1185">Reference proteome</keyword>
<dbReference type="GO" id="GO:0004623">
    <property type="term" value="F:phospholipase A2 activity"/>
    <property type="evidence" value="ECO:0007669"/>
    <property type="project" value="TreeGrafter"/>
</dbReference>
<sequence length="189" mass="21559">MDFQEQVEEITSTAKFGDLIEFAYPIGYSHWGVYDEDGYVFHFAVADERQLMSNIRTYLQKIFPVCGDLLLGMTKIRRVPLGEVNVPKGVRISIGNSRHTFTPSAPEHMRPRCDALLDQDFQYKLFTLNCEHFATFVRYGKAVCNQIPARPKDKECEVATAVFKNVVSAKATAQDALNFTSDFFNARVW</sequence>
<dbReference type="GO" id="GO:0005737">
    <property type="term" value="C:cytoplasm"/>
    <property type="evidence" value="ECO:0007669"/>
    <property type="project" value="TreeGrafter"/>
</dbReference>
<dbReference type="InterPro" id="IPR007053">
    <property type="entry name" value="LRAT_dom"/>
</dbReference>
<name>A0AAW1EBJ1_ZOAVI</name>
<dbReference type="Gene3D" id="3.90.1720.10">
    <property type="entry name" value="endopeptidase domain like (from Nostoc punctiforme)"/>
    <property type="match status" value="1"/>
</dbReference>
<dbReference type="GO" id="GO:0070292">
    <property type="term" value="P:N-acylphosphatidylethanolamine metabolic process"/>
    <property type="evidence" value="ECO:0007669"/>
    <property type="project" value="TreeGrafter"/>
</dbReference>
<proteinExistence type="inferred from homology"/>
<reference evidence="6 7" key="1">
    <citation type="journal article" date="2024" name="Genome Biol. Evol.">
        <title>Chromosome-level genome assembly of the viviparous eelpout Zoarces viviparus.</title>
        <authorList>
            <person name="Fuhrmann N."/>
            <person name="Brasseur M.V."/>
            <person name="Bakowski C.E."/>
            <person name="Podsiadlowski L."/>
            <person name="Prost S."/>
            <person name="Krehenwinkel H."/>
            <person name="Mayer C."/>
        </authorList>
    </citation>
    <scope>NUCLEOTIDE SEQUENCE [LARGE SCALE GENOMIC DNA]</scope>
    <source>
        <strain evidence="6">NO-MEL_2022_Ind0_liver</strain>
    </source>
</reference>
<keyword evidence="2" id="KW-0808">Transferase</keyword>
<evidence type="ECO:0000256" key="2">
    <source>
        <dbReference type="ARBA" id="ARBA00022679"/>
    </source>
</evidence>
<keyword evidence="3" id="KW-0378">Hydrolase</keyword>
<dbReference type="GO" id="GO:0016410">
    <property type="term" value="F:N-acyltransferase activity"/>
    <property type="evidence" value="ECO:0007669"/>
    <property type="project" value="TreeGrafter"/>
</dbReference>
<evidence type="ECO:0000256" key="3">
    <source>
        <dbReference type="ARBA" id="ARBA00022801"/>
    </source>
</evidence>
<accession>A0AAW1EBJ1</accession>
<dbReference type="InterPro" id="IPR051496">
    <property type="entry name" value="H-rev107_PLA/AT"/>
</dbReference>
<evidence type="ECO:0000259" key="5">
    <source>
        <dbReference type="PROSITE" id="PS51934"/>
    </source>
</evidence>
<gene>
    <name evidence="6" type="ORF">VZT92_022698</name>
</gene>
<dbReference type="Pfam" id="PF04970">
    <property type="entry name" value="LRAT"/>
    <property type="match status" value="1"/>
</dbReference>
<keyword evidence="4" id="KW-0443">Lipid metabolism</keyword>
<evidence type="ECO:0000313" key="7">
    <source>
        <dbReference type="Proteomes" id="UP001488805"/>
    </source>
</evidence>
<dbReference type="PANTHER" id="PTHR13943:SF37">
    <property type="entry name" value="PHOSPHOLIPASE A AND ACYLTRANSFERASE 1"/>
    <property type="match status" value="1"/>
</dbReference>
<dbReference type="GO" id="GO:0008970">
    <property type="term" value="F:phospholipase A1 activity"/>
    <property type="evidence" value="ECO:0007669"/>
    <property type="project" value="TreeGrafter"/>
</dbReference>
<feature type="domain" description="LRAT" evidence="5">
    <location>
        <begin position="20"/>
        <end position="146"/>
    </location>
</feature>